<reference evidence="2" key="1">
    <citation type="journal article" date="2011" name="Science">
        <title>The plant cell wall-decomposing machinery underlies the functional diversity of forest fungi.</title>
        <authorList>
            <person name="Eastwood D.C."/>
            <person name="Floudas D."/>
            <person name="Binder M."/>
            <person name="Majcherczyk A."/>
            <person name="Schneider P."/>
            <person name="Aerts A."/>
            <person name="Asiegbu F.O."/>
            <person name="Baker S.E."/>
            <person name="Barry K."/>
            <person name="Bendiksby M."/>
            <person name="Blumentritt M."/>
            <person name="Coutinho P.M."/>
            <person name="Cullen D."/>
            <person name="de Vries R.P."/>
            <person name="Gathman A."/>
            <person name="Goodell B."/>
            <person name="Henrissat B."/>
            <person name="Ihrmark K."/>
            <person name="Kauserud H."/>
            <person name="Kohler A."/>
            <person name="LaButti K."/>
            <person name="Lapidus A."/>
            <person name="Lavin J.L."/>
            <person name="Lee Y.-H."/>
            <person name="Lindquist E."/>
            <person name="Lilly W."/>
            <person name="Lucas S."/>
            <person name="Morin E."/>
            <person name="Murat C."/>
            <person name="Oguiza J.A."/>
            <person name="Park J."/>
            <person name="Pisabarro A.G."/>
            <person name="Riley R."/>
            <person name="Rosling A."/>
            <person name="Salamov A."/>
            <person name="Schmidt O."/>
            <person name="Schmutz J."/>
            <person name="Skrede I."/>
            <person name="Stenlid J."/>
            <person name="Wiebenga A."/>
            <person name="Xie X."/>
            <person name="Kuees U."/>
            <person name="Hibbett D.S."/>
            <person name="Hoffmeister D."/>
            <person name="Hoegberg N."/>
            <person name="Martin F."/>
            <person name="Grigoriev I.V."/>
            <person name="Watkinson S.C."/>
        </authorList>
    </citation>
    <scope>NUCLEOTIDE SEQUENCE [LARGE SCALE GENOMIC DNA]</scope>
    <source>
        <strain evidence="2">strain S7.3</strain>
    </source>
</reference>
<dbReference type="eggNOG" id="ENOG502RD3R">
    <property type="taxonomic scope" value="Eukaryota"/>
</dbReference>
<proteinExistence type="predicted"/>
<organism evidence="2">
    <name type="scientific">Serpula lacrymans var. lacrymans (strain S7.3)</name>
    <name type="common">Dry rot fungus</name>
    <dbReference type="NCBI Taxonomy" id="936435"/>
    <lineage>
        <taxon>Eukaryota</taxon>
        <taxon>Fungi</taxon>
        <taxon>Dikarya</taxon>
        <taxon>Basidiomycota</taxon>
        <taxon>Agaricomycotina</taxon>
        <taxon>Agaricomycetes</taxon>
        <taxon>Agaricomycetidae</taxon>
        <taxon>Boletales</taxon>
        <taxon>Coniophorineae</taxon>
        <taxon>Serpulaceae</taxon>
        <taxon>Serpula</taxon>
    </lineage>
</organism>
<keyword evidence="2" id="KW-1185">Reference proteome</keyword>
<sequence length="161" mass="18254">WVAERLRDQKEDRSIGILNIWTHQKRSREVTIETIQELNALTLHDAELALLELHTPKKYIRGTQGNQMKITCKLTTLDTNRSTTIEALLDSGCTGSCIDSVFVKEQGYETKKIPRPIPVYNADGTLNKDGAIKEFIELRMSIEDHEENIHFAVTSLGSGRM</sequence>
<dbReference type="OrthoDB" id="3257486at2759"/>
<dbReference type="InParanoid" id="F8Q456"/>
<protein>
    <submittedName>
        <fullName evidence="1">Uncharacterized protein</fullName>
    </submittedName>
</protein>
<dbReference type="CDD" id="cd00303">
    <property type="entry name" value="retropepsin_like"/>
    <property type="match status" value="1"/>
</dbReference>
<dbReference type="STRING" id="936435.F8Q456"/>
<dbReference type="Proteomes" id="UP000008063">
    <property type="component" value="Unassembled WGS sequence"/>
</dbReference>
<dbReference type="AlphaFoldDB" id="F8Q456"/>
<feature type="non-terminal residue" evidence="1">
    <location>
        <position position="1"/>
    </location>
</feature>
<name>F8Q456_SERL3</name>
<dbReference type="HOGENOM" id="CLU_133980_0_0_1"/>
<dbReference type="InterPro" id="IPR021109">
    <property type="entry name" value="Peptidase_aspartic_dom_sf"/>
</dbReference>
<evidence type="ECO:0000313" key="1">
    <source>
        <dbReference type="EMBL" id="EGN96912.1"/>
    </source>
</evidence>
<dbReference type="OMA" id="QHACNIL"/>
<gene>
    <name evidence="1" type="ORF">SERLA73DRAFT_37181</name>
</gene>
<feature type="non-terminal residue" evidence="1">
    <location>
        <position position="161"/>
    </location>
</feature>
<accession>F8Q456</accession>
<dbReference type="Gene3D" id="2.40.70.10">
    <property type="entry name" value="Acid Proteases"/>
    <property type="match status" value="1"/>
</dbReference>
<dbReference type="EMBL" id="GL945483">
    <property type="protein sequence ID" value="EGN96912.1"/>
    <property type="molecule type" value="Genomic_DNA"/>
</dbReference>
<evidence type="ECO:0000313" key="2">
    <source>
        <dbReference type="Proteomes" id="UP000008063"/>
    </source>
</evidence>